<name>A0A6V7QSL5_ANACO</name>
<protein>
    <recommendedName>
        <fullName evidence="8">BHLH domain-containing protein</fullName>
    </recommendedName>
</protein>
<evidence type="ECO:0000259" key="8">
    <source>
        <dbReference type="PROSITE" id="PS50888"/>
    </source>
</evidence>
<sequence>MDSLGWSNPTPIQHEISTSTCIWSTQYDNFSEPKEYYSNINDDVELHECIYSTGLELQGVRACDTISSSNIEGVCDDQMVGMLAPAPFDSMDGISSKRSKGEKNSGQSTSNNIEFSQESNYEPDTEAIAQVKEMIYRAAAMRPVNLGAEEAAERPKRKNVRISSDPQTVAARHRRERISERLRVLQRLVPGGSKMDTASMLDEAANYLKFLKSQVRALETLGGSN</sequence>
<dbReference type="PANTHER" id="PTHR45914">
    <property type="entry name" value="TRANSCRIPTION FACTOR HEC3-RELATED"/>
    <property type="match status" value="1"/>
</dbReference>
<evidence type="ECO:0000256" key="5">
    <source>
        <dbReference type="ARBA" id="ARBA00023163"/>
    </source>
</evidence>
<dbReference type="InterPro" id="IPR011598">
    <property type="entry name" value="bHLH_dom"/>
</dbReference>
<comment type="subcellular location">
    <subcellularLocation>
        <location evidence="1">Nucleus</location>
    </subcellularLocation>
</comment>
<evidence type="ECO:0000256" key="6">
    <source>
        <dbReference type="ARBA" id="ARBA00023242"/>
    </source>
</evidence>
<feature type="compositionally biased region" description="Polar residues" evidence="7">
    <location>
        <begin position="104"/>
        <end position="121"/>
    </location>
</feature>
<dbReference type="FunFam" id="4.10.280.10:FF:000053">
    <property type="entry name" value="BHLH transcription factor"/>
    <property type="match status" value="1"/>
</dbReference>
<keyword evidence="3" id="KW-0805">Transcription regulation</keyword>
<dbReference type="AlphaFoldDB" id="A0A6V7QSL5"/>
<proteinExistence type="inferred from homology"/>
<evidence type="ECO:0000256" key="3">
    <source>
        <dbReference type="ARBA" id="ARBA00023015"/>
    </source>
</evidence>
<feature type="domain" description="BHLH" evidence="8">
    <location>
        <begin position="162"/>
        <end position="211"/>
    </location>
</feature>
<evidence type="ECO:0000256" key="2">
    <source>
        <dbReference type="ARBA" id="ARBA00005510"/>
    </source>
</evidence>
<evidence type="ECO:0000313" key="9">
    <source>
        <dbReference type="EMBL" id="CAD1846184.1"/>
    </source>
</evidence>
<dbReference type="SMART" id="SM00353">
    <property type="entry name" value="HLH"/>
    <property type="match status" value="1"/>
</dbReference>
<dbReference type="GO" id="GO:0046983">
    <property type="term" value="F:protein dimerization activity"/>
    <property type="evidence" value="ECO:0007669"/>
    <property type="project" value="InterPro"/>
</dbReference>
<comment type="similarity">
    <text evidence="2">Belongs to the bHLH protein family.</text>
</comment>
<gene>
    <name evidence="9" type="ORF">CB5_LOCUS29395</name>
</gene>
<organism evidence="9">
    <name type="scientific">Ananas comosus var. bracteatus</name>
    <name type="common">red pineapple</name>
    <dbReference type="NCBI Taxonomy" id="296719"/>
    <lineage>
        <taxon>Eukaryota</taxon>
        <taxon>Viridiplantae</taxon>
        <taxon>Streptophyta</taxon>
        <taxon>Embryophyta</taxon>
        <taxon>Tracheophyta</taxon>
        <taxon>Spermatophyta</taxon>
        <taxon>Magnoliopsida</taxon>
        <taxon>Liliopsida</taxon>
        <taxon>Poales</taxon>
        <taxon>Bromeliaceae</taxon>
        <taxon>Bromelioideae</taxon>
        <taxon>Ananas</taxon>
    </lineage>
</organism>
<dbReference type="Gene3D" id="4.10.280.10">
    <property type="entry name" value="Helix-loop-helix DNA-binding domain"/>
    <property type="match status" value="1"/>
</dbReference>
<dbReference type="GO" id="GO:0005634">
    <property type="term" value="C:nucleus"/>
    <property type="evidence" value="ECO:0007669"/>
    <property type="project" value="UniProtKB-SubCell"/>
</dbReference>
<dbReference type="InterPro" id="IPR045843">
    <property type="entry name" value="IND-like"/>
</dbReference>
<feature type="region of interest" description="Disordered" evidence="7">
    <location>
        <begin position="86"/>
        <end position="121"/>
    </location>
</feature>
<keyword evidence="4" id="KW-0238">DNA-binding</keyword>
<dbReference type="PROSITE" id="PS50888">
    <property type="entry name" value="BHLH"/>
    <property type="match status" value="1"/>
</dbReference>
<keyword evidence="6" id="KW-0539">Nucleus</keyword>
<dbReference type="GO" id="GO:0003677">
    <property type="term" value="F:DNA binding"/>
    <property type="evidence" value="ECO:0007669"/>
    <property type="project" value="UniProtKB-KW"/>
</dbReference>
<evidence type="ECO:0000256" key="1">
    <source>
        <dbReference type="ARBA" id="ARBA00004123"/>
    </source>
</evidence>
<dbReference type="PANTHER" id="PTHR45914:SF12">
    <property type="entry name" value="TRANSCRIPTION FACTOR BHLH87"/>
    <property type="match status" value="1"/>
</dbReference>
<dbReference type="SUPFAM" id="SSF47459">
    <property type="entry name" value="HLH, helix-loop-helix DNA-binding domain"/>
    <property type="match status" value="1"/>
</dbReference>
<evidence type="ECO:0000256" key="4">
    <source>
        <dbReference type="ARBA" id="ARBA00023125"/>
    </source>
</evidence>
<dbReference type="GO" id="GO:0003700">
    <property type="term" value="F:DNA-binding transcription factor activity"/>
    <property type="evidence" value="ECO:0007669"/>
    <property type="project" value="InterPro"/>
</dbReference>
<reference evidence="9" key="1">
    <citation type="submission" date="2020-07" db="EMBL/GenBank/DDBJ databases">
        <authorList>
            <person name="Lin J."/>
        </authorList>
    </citation>
    <scope>NUCLEOTIDE SEQUENCE</scope>
</reference>
<dbReference type="InterPro" id="IPR036638">
    <property type="entry name" value="HLH_DNA-bd_sf"/>
</dbReference>
<evidence type="ECO:0000256" key="7">
    <source>
        <dbReference type="SAM" id="MobiDB-lite"/>
    </source>
</evidence>
<keyword evidence="5" id="KW-0804">Transcription</keyword>
<accession>A0A6V7QSL5</accession>
<dbReference type="Pfam" id="PF00010">
    <property type="entry name" value="HLH"/>
    <property type="match status" value="1"/>
</dbReference>
<dbReference type="EMBL" id="CAJEUB010000012">
    <property type="protein sequence ID" value="CAD1846184.1"/>
    <property type="molecule type" value="Genomic_DNA"/>
</dbReference>
<dbReference type="CDD" id="cd11454">
    <property type="entry name" value="bHLH_AtIND_like"/>
    <property type="match status" value="1"/>
</dbReference>